<comment type="caution">
    <text evidence="2">The sequence shown here is derived from an EMBL/GenBank/DDBJ whole genome shotgun (WGS) entry which is preliminary data.</text>
</comment>
<feature type="region of interest" description="Disordered" evidence="1">
    <location>
        <begin position="390"/>
        <end position="477"/>
    </location>
</feature>
<evidence type="ECO:0000313" key="3">
    <source>
        <dbReference type="Proteomes" id="UP001163846"/>
    </source>
</evidence>
<accession>A0AA38PM18</accession>
<gene>
    <name evidence="2" type="ORF">F5878DRAFT_654961</name>
</gene>
<dbReference type="EMBL" id="MU805936">
    <property type="protein sequence ID" value="KAJ3845453.1"/>
    <property type="molecule type" value="Genomic_DNA"/>
</dbReference>
<evidence type="ECO:0000313" key="2">
    <source>
        <dbReference type="EMBL" id="KAJ3845453.1"/>
    </source>
</evidence>
<feature type="compositionally biased region" description="Low complexity" evidence="1">
    <location>
        <begin position="400"/>
        <end position="437"/>
    </location>
</feature>
<organism evidence="2 3">
    <name type="scientific">Lentinula raphanica</name>
    <dbReference type="NCBI Taxonomy" id="153919"/>
    <lineage>
        <taxon>Eukaryota</taxon>
        <taxon>Fungi</taxon>
        <taxon>Dikarya</taxon>
        <taxon>Basidiomycota</taxon>
        <taxon>Agaricomycotina</taxon>
        <taxon>Agaricomycetes</taxon>
        <taxon>Agaricomycetidae</taxon>
        <taxon>Agaricales</taxon>
        <taxon>Marasmiineae</taxon>
        <taxon>Omphalotaceae</taxon>
        <taxon>Lentinula</taxon>
    </lineage>
</organism>
<proteinExistence type="predicted"/>
<dbReference type="Proteomes" id="UP001163846">
    <property type="component" value="Unassembled WGS sequence"/>
</dbReference>
<feature type="compositionally biased region" description="Polar residues" evidence="1">
    <location>
        <begin position="463"/>
        <end position="477"/>
    </location>
</feature>
<reference evidence="2" key="1">
    <citation type="submission" date="2022-08" db="EMBL/GenBank/DDBJ databases">
        <authorList>
            <consortium name="DOE Joint Genome Institute"/>
            <person name="Min B."/>
            <person name="Riley R."/>
            <person name="Sierra-Patev S."/>
            <person name="Naranjo-Ortiz M."/>
            <person name="Looney B."/>
            <person name="Konkel Z."/>
            <person name="Slot J.C."/>
            <person name="Sakamoto Y."/>
            <person name="Steenwyk J.L."/>
            <person name="Rokas A."/>
            <person name="Carro J."/>
            <person name="Camarero S."/>
            <person name="Ferreira P."/>
            <person name="Molpeceres G."/>
            <person name="Ruiz-Duenas F.J."/>
            <person name="Serrano A."/>
            <person name="Henrissat B."/>
            <person name="Drula E."/>
            <person name="Hughes K.W."/>
            <person name="Mata J.L."/>
            <person name="Ishikawa N.K."/>
            <person name="Vargas-Isla R."/>
            <person name="Ushijima S."/>
            <person name="Smith C.A."/>
            <person name="Ahrendt S."/>
            <person name="Andreopoulos W."/>
            <person name="He G."/>
            <person name="Labutti K."/>
            <person name="Lipzen A."/>
            <person name="Ng V."/>
            <person name="Sandor L."/>
            <person name="Barry K."/>
            <person name="Martinez A.T."/>
            <person name="Xiao Y."/>
            <person name="Gibbons J.G."/>
            <person name="Terashima K."/>
            <person name="Hibbett D.S."/>
            <person name="Grigoriev I.V."/>
        </authorList>
    </citation>
    <scope>NUCLEOTIDE SEQUENCE</scope>
    <source>
        <strain evidence="2">TFB9207</strain>
    </source>
</reference>
<feature type="compositionally biased region" description="Polar residues" evidence="1">
    <location>
        <begin position="43"/>
        <end position="57"/>
    </location>
</feature>
<feature type="region of interest" description="Disordered" evidence="1">
    <location>
        <begin position="1"/>
        <end position="57"/>
    </location>
</feature>
<dbReference type="AlphaFoldDB" id="A0AA38PM18"/>
<sequence length="477" mass="50419">MGLLDYLYPSNNARSDETPGSVQTPSTAPLTNPKDISLPPSPATLSSEIAPSLPGNLSQKPARRFSFRPFAVQLHLEHKDTLSRAQEHEKKEQAAAALSKRLAKSISSSSDKRAKQSALLVRGLIIGPTASSPKLSSAVAKPQMSKLKTQLMQPESANNIIAHLRELSADTEEPKPTGPIHAVCLAHPDDEEHQLHFSKLSVTTPPSAASFAVMTAPAEALSSLFSEMHVIDLVKSPDFGLGQPGDGDGVLAGALPTAETVINGIEQITPQLMALGYATGRAIIPDHTGIHPPVDRISVLTYWWGLEVVLPPPSLAYLASAQSVSGSVINFLSALAVINNGVREILPFVRYISQYIDFEFKSIQAQNKGKGVVCAATWIMPAAMVPRPWDFTPPPPKPNAPAESKPEAPVNAPSVPHSSSPTTLTPASPPTQATPIALTPSIPAMLANNSSPETTHDKPPASPTANTPDVQPSTPSA</sequence>
<feature type="compositionally biased region" description="Polar residues" evidence="1">
    <location>
        <begin position="9"/>
        <end position="30"/>
    </location>
</feature>
<name>A0AA38PM18_9AGAR</name>
<protein>
    <submittedName>
        <fullName evidence="2">Uncharacterized protein</fullName>
    </submittedName>
</protein>
<keyword evidence="3" id="KW-1185">Reference proteome</keyword>
<evidence type="ECO:0000256" key="1">
    <source>
        <dbReference type="SAM" id="MobiDB-lite"/>
    </source>
</evidence>